<proteinExistence type="predicted"/>
<dbReference type="Pfam" id="PF10115">
    <property type="entry name" value="HlyU"/>
    <property type="match status" value="1"/>
</dbReference>
<dbReference type="RefSeq" id="WP_354555313.1">
    <property type="nucleotide sequence ID" value="NZ_JBEPMB010000001.1"/>
</dbReference>
<evidence type="ECO:0008006" key="3">
    <source>
        <dbReference type="Google" id="ProtNLM"/>
    </source>
</evidence>
<reference evidence="1 2" key="1">
    <citation type="submission" date="2024-06" db="EMBL/GenBank/DDBJ databases">
        <title>Genomic Encyclopedia of Type Strains, Phase IV (KMG-IV): sequencing the most valuable type-strain genomes for metagenomic binning, comparative biology and taxonomic classification.</title>
        <authorList>
            <person name="Goeker M."/>
        </authorList>
    </citation>
    <scope>NUCLEOTIDE SEQUENCE [LARGE SCALE GENOMIC DNA]</scope>
    <source>
        <strain evidence="1 2">DSM 29780</strain>
    </source>
</reference>
<dbReference type="InterPro" id="IPR018772">
    <property type="entry name" value="Transcription_activator_HlyU"/>
</dbReference>
<keyword evidence="2" id="KW-1185">Reference proteome</keyword>
<dbReference type="Proteomes" id="UP001549047">
    <property type="component" value="Unassembled WGS sequence"/>
</dbReference>
<evidence type="ECO:0000313" key="2">
    <source>
        <dbReference type="Proteomes" id="UP001549047"/>
    </source>
</evidence>
<accession>A0ABV2IWB7</accession>
<gene>
    <name evidence="1" type="ORF">ABID16_001082</name>
</gene>
<organism evidence="1 2">
    <name type="scientific">Rhizobium aquaticum</name>
    <dbReference type="NCBI Taxonomy" id="1549636"/>
    <lineage>
        <taxon>Bacteria</taxon>
        <taxon>Pseudomonadati</taxon>
        <taxon>Pseudomonadota</taxon>
        <taxon>Alphaproteobacteria</taxon>
        <taxon>Hyphomicrobiales</taxon>
        <taxon>Rhizobiaceae</taxon>
        <taxon>Rhizobium/Agrobacterium group</taxon>
        <taxon>Rhizobium</taxon>
    </lineage>
</organism>
<dbReference type="EMBL" id="JBEPMB010000001">
    <property type="protein sequence ID" value="MET3612777.1"/>
    <property type="molecule type" value="Genomic_DNA"/>
</dbReference>
<protein>
    <recommendedName>
        <fullName evidence="3">Transcriptional activator HlyU</fullName>
    </recommendedName>
</protein>
<comment type="caution">
    <text evidence="1">The sequence shown here is derived from an EMBL/GenBank/DDBJ whole genome shotgun (WGS) entry which is preliminary data.</text>
</comment>
<evidence type="ECO:0000313" key="1">
    <source>
        <dbReference type="EMBL" id="MET3612777.1"/>
    </source>
</evidence>
<sequence length="107" mass="11626">MSFFSKIASIFGGSPSSNESKGAAKEHMREIAGLRVFATPQREGAQFRLAGRIEKDQDGATLTREFVRADLFSTEDDVVEVTFRKAEQIISQNGKALFADGAPTGRA</sequence>
<name>A0ABV2IWB7_9HYPH</name>